<dbReference type="EMBL" id="JACHVY010000001">
    <property type="protein sequence ID" value="MBB2899322.1"/>
    <property type="molecule type" value="Genomic_DNA"/>
</dbReference>
<accession>A0A7W4TIZ3</accession>
<dbReference type="GO" id="GO:0071949">
    <property type="term" value="F:FAD binding"/>
    <property type="evidence" value="ECO:0007669"/>
    <property type="project" value="InterPro"/>
</dbReference>
<dbReference type="InterPro" id="IPR051312">
    <property type="entry name" value="Diverse_Substr_Oxidored"/>
</dbReference>
<name>A0A7W4TIZ3_KINRA</name>
<dbReference type="RefSeq" id="WP_183390002.1">
    <property type="nucleotide sequence ID" value="NZ_JACHVY010000001.1"/>
</dbReference>
<dbReference type="InterPro" id="IPR016166">
    <property type="entry name" value="FAD-bd_PCMH"/>
</dbReference>
<gene>
    <name evidence="2" type="ORF">FHR75_000110</name>
</gene>
<dbReference type="AlphaFoldDB" id="A0A7W4TIZ3"/>
<dbReference type="InterPro" id="IPR036318">
    <property type="entry name" value="FAD-bd_PCMH-like_sf"/>
</dbReference>
<dbReference type="PANTHER" id="PTHR42659:SF9">
    <property type="entry name" value="XANTHINE DEHYDROGENASE FAD-BINDING SUBUNIT XDHB-RELATED"/>
    <property type="match status" value="1"/>
</dbReference>
<dbReference type="InterPro" id="IPR002346">
    <property type="entry name" value="Mopterin_DH_FAD-bd"/>
</dbReference>
<dbReference type="SUPFAM" id="SSF56176">
    <property type="entry name" value="FAD-binding/transporter-associated domain-like"/>
    <property type="match status" value="1"/>
</dbReference>
<protein>
    <submittedName>
        <fullName evidence="2">CO/xanthine dehydrogenase FAD-binding subunit</fullName>
    </submittedName>
</protein>
<feature type="domain" description="FAD-binding PCMH-type" evidence="1">
    <location>
        <begin position="1"/>
        <end position="177"/>
    </location>
</feature>
<comment type="caution">
    <text evidence="2">The sequence shown here is derived from an EMBL/GenBank/DDBJ whole genome shotgun (WGS) entry which is preliminary data.</text>
</comment>
<dbReference type="Gene3D" id="3.30.465.10">
    <property type="match status" value="1"/>
</dbReference>
<sequence>MDLNTIEAIIPVRDRAALAAAHTGAGTTSVLAGGTWLFSCEQPHLRTLVDLTTLEWEPWTVSAAGLRLAATCPVAEVSAVPARPGWSAHPLLRQCVRALLASFKVRAVATVGGNVCTALPAGAMTSLAVALDGAVELWGADGSTRHLPVAEFVVGDGRTALRPGEVLRAVDLPERALRGRTAFRRTSLQRLGRSASLVTARRDADGTFTLAVTAATPRPVVLRYPAPPSTARAVQDVRTAVAEGPGWFSDVHGDPDWRRAVTLRSVAEVVAELEELAEPGEPGGAS</sequence>
<dbReference type="PANTHER" id="PTHR42659">
    <property type="entry name" value="XANTHINE DEHYDROGENASE SUBUNIT C-RELATED"/>
    <property type="match status" value="1"/>
</dbReference>
<dbReference type="PROSITE" id="PS51387">
    <property type="entry name" value="FAD_PCMH"/>
    <property type="match status" value="1"/>
</dbReference>
<dbReference type="GO" id="GO:0016491">
    <property type="term" value="F:oxidoreductase activity"/>
    <property type="evidence" value="ECO:0007669"/>
    <property type="project" value="InterPro"/>
</dbReference>
<dbReference type="Pfam" id="PF00941">
    <property type="entry name" value="FAD_binding_5"/>
    <property type="match status" value="1"/>
</dbReference>
<evidence type="ECO:0000259" key="1">
    <source>
        <dbReference type="PROSITE" id="PS51387"/>
    </source>
</evidence>
<dbReference type="Proteomes" id="UP000533269">
    <property type="component" value="Unassembled WGS sequence"/>
</dbReference>
<reference evidence="2 3" key="2">
    <citation type="submission" date="2020-08" db="EMBL/GenBank/DDBJ databases">
        <authorList>
            <person name="Partida-Martinez L."/>
            <person name="Huntemann M."/>
            <person name="Clum A."/>
            <person name="Wang J."/>
            <person name="Palaniappan K."/>
            <person name="Ritter S."/>
            <person name="Chen I.-M."/>
            <person name="Stamatis D."/>
            <person name="Reddy T."/>
            <person name="O'Malley R."/>
            <person name="Daum C."/>
            <person name="Shapiro N."/>
            <person name="Ivanova N."/>
            <person name="Kyrpides N."/>
            <person name="Woyke T."/>
        </authorList>
    </citation>
    <scope>NUCLEOTIDE SEQUENCE [LARGE SCALE GENOMIC DNA]</scope>
    <source>
        <strain evidence="2 3">AS2.23</strain>
    </source>
</reference>
<evidence type="ECO:0000313" key="2">
    <source>
        <dbReference type="EMBL" id="MBB2899322.1"/>
    </source>
</evidence>
<reference evidence="2 3" key="1">
    <citation type="submission" date="2020-08" db="EMBL/GenBank/DDBJ databases">
        <title>The Agave Microbiome: Exploring the role of microbial communities in plant adaptations to desert environments.</title>
        <authorList>
            <person name="Partida-Martinez L.P."/>
        </authorList>
    </citation>
    <scope>NUCLEOTIDE SEQUENCE [LARGE SCALE GENOMIC DNA]</scope>
    <source>
        <strain evidence="2 3">AS2.23</strain>
    </source>
</reference>
<proteinExistence type="predicted"/>
<evidence type="ECO:0000313" key="3">
    <source>
        <dbReference type="Proteomes" id="UP000533269"/>
    </source>
</evidence>
<dbReference type="InterPro" id="IPR016169">
    <property type="entry name" value="FAD-bd_PCMH_sub2"/>
</dbReference>
<organism evidence="2 3">
    <name type="scientific">Kineococcus radiotolerans</name>
    <dbReference type="NCBI Taxonomy" id="131568"/>
    <lineage>
        <taxon>Bacteria</taxon>
        <taxon>Bacillati</taxon>
        <taxon>Actinomycetota</taxon>
        <taxon>Actinomycetes</taxon>
        <taxon>Kineosporiales</taxon>
        <taxon>Kineosporiaceae</taxon>
        <taxon>Kineococcus</taxon>
    </lineage>
</organism>